<keyword evidence="2" id="KW-0812">Transmembrane</keyword>
<evidence type="ECO:0000256" key="2">
    <source>
        <dbReference type="SAM" id="Phobius"/>
    </source>
</evidence>
<dbReference type="EnsemblMetazoa" id="Aqu2.1.28564_001">
    <property type="protein sequence ID" value="Aqu2.1.28564_001"/>
    <property type="gene ID" value="Aqu2.1.28564"/>
</dbReference>
<dbReference type="InParanoid" id="A0A1X7UM31"/>
<proteinExistence type="predicted"/>
<name>A0A1X7UM31_AMPQE</name>
<keyword evidence="2" id="KW-0472">Membrane</keyword>
<evidence type="ECO:0000256" key="1">
    <source>
        <dbReference type="SAM" id="MobiDB-lite"/>
    </source>
</evidence>
<feature type="compositionally biased region" description="Low complexity" evidence="1">
    <location>
        <begin position="78"/>
        <end position="89"/>
    </location>
</feature>
<sequence>KVKLTMSSIISMSCLKIFYVLCAVIVMISAYPVMDPYHGTGSDSIDPAPHPGSGPQPPEPVPPEPPHLSRRPRPPGFAPIGPINPGGPIDTWLPGPRGPMGGPIGHGPIIIPLAPVVPVFPWNPGTLYISPFSPRNPRSPKESDS</sequence>
<reference evidence="3" key="1">
    <citation type="submission" date="2017-05" db="UniProtKB">
        <authorList>
            <consortium name="EnsemblMetazoa"/>
        </authorList>
    </citation>
    <scope>IDENTIFICATION</scope>
</reference>
<evidence type="ECO:0000313" key="3">
    <source>
        <dbReference type="EnsemblMetazoa" id="Aqu2.1.28564_001"/>
    </source>
</evidence>
<dbReference type="AlphaFoldDB" id="A0A1X7UM31"/>
<protein>
    <submittedName>
        <fullName evidence="3">Uncharacterized protein</fullName>
    </submittedName>
</protein>
<accession>A0A1X7UM31</accession>
<feature type="region of interest" description="Disordered" evidence="1">
    <location>
        <begin position="40"/>
        <end position="100"/>
    </location>
</feature>
<organism evidence="3">
    <name type="scientific">Amphimedon queenslandica</name>
    <name type="common">Sponge</name>
    <dbReference type="NCBI Taxonomy" id="400682"/>
    <lineage>
        <taxon>Eukaryota</taxon>
        <taxon>Metazoa</taxon>
        <taxon>Porifera</taxon>
        <taxon>Demospongiae</taxon>
        <taxon>Heteroscleromorpha</taxon>
        <taxon>Haplosclerida</taxon>
        <taxon>Niphatidae</taxon>
        <taxon>Amphimedon</taxon>
    </lineage>
</organism>
<feature type="compositionally biased region" description="Pro residues" evidence="1">
    <location>
        <begin position="48"/>
        <end position="66"/>
    </location>
</feature>
<feature type="transmembrane region" description="Helical" evidence="2">
    <location>
        <begin position="12"/>
        <end position="34"/>
    </location>
</feature>
<keyword evidence="2" id="KW-1133">Transmembrane helix</keyword>